<comment type="caution">
    <text evidence="1">The sequence shown here is derived from an EMBL/GenBank/DDBJ whole genome shotgun (WGS) entry which is preliminary data.</text>
</comment>
<dbReference type="AlphaFoldDB" id="A0A3S5AKJ4"/>
<evidence type="ECO:0000313" key="1">
    <source>
        <dbReference type="EMBL" id="VEL26123.1"/>
    </source>
</evidence>
<dbReference type="EMBL" id="CAAALY010078243">
    <property type="protein sequence ID" value="VEL26123.1"/>
    <property type="molecule type" value="Genomic_DNA"/>
</dbReference>
<accession>A0A3S5AKJ4</accession>
<proteinExistence type="predicted"/>
<organism evidence="1 2">
    <name type="scientific">Protopolystoma xenopodis</name>
    <dbReference type="NCBI Taxonomy" id="117903"/>
    <lineage>
        <taxon>Eukaryota</taxon>
        <taxon>Metazoa</taxon>
        <taxon>Spiralia</taxon>
        <taxon>Lophotrochozoa</taxon>
        <taxon>Platyhelminthes</taxon>
        <taxon>Monogenea</taxon>
        <taxon>Polyopisthocotylea</taxon>
        <taxon>Polystomatidea</taxon>
        <taxon>Polystomatidae</taxon>
        <taxon>Protopolystoma</taxon>
    </lineage>
</organism>
<reference evidence="1" key="1">
    <citation type="submission" date="2018-11" db="EMBL/GenBank/DDBJ databases">
        <authorList>
            <consortium name="Pathogen Informatics"/>
        </authorList>
    </citation>
    <scope>NUCLEOTIDE SEQUENCE</scope>
</reference>
<name>A0A3S5AKJ4_9PLAT</name>
<keyword evidence="2" id="KW-1185">Reference proteome</keyword>
<protein>
    <submittedName>
        <fullName evidence="1">Uncharacterized protein</fullName>
    </submittedName>
</protein>
<sequence length="91" mass="10197">MAKLTDDADYYVGETSANVPIPRFDAGHYDNYYGRGLGNIFVPPNQPDHKTKLRSLNLTYLCTWISGYQVFCHGPSPSLGAIRLYSRSPLL</sequence>
<gene>
    <name evidence="1" type="ORF">PXEA_LOCUS19563</name>
</gene>
<dbReference type="Proteomes" id="UP000784294">
    <property type="component" value="Unassembled WGS sequence"/>
</dbReference>
<evidence type="ECO:0000313" key="2">
    <source>
        <dbReference type="Proteomes" id="UP000784294"/>
    </source>
</evidence>